<dbReference type="SUPFAM" id="SSF50685">
    <property type="entry name" value="Barwin-like endoglucanases"/>
    <property type="match status" value="1"/>
</dbReference>
<sequence length="118" mass="12531">MQFTTLAVTLFAAASAVVAAPLERRDGGQATYFYQGGNPGACGNYHSDDDRIVAVNSAQYNQGLCGKSIWINHNGNTVEAKVADECPTCAWGDLDLSVGAFKALANMDQGQVPISWNM</sequence>
<dbReference type="AlphaFoldDB" id="A0A061H5P7"/>
<organism evidence="4 5">
    <name type="scientific">Pseudozyma flocculosa PF-1</name>
    <dbReference type="NCBI Taxonomy" id="1277687"/>
    <lineage>
        <taxon>Eukaryota</taxon>
        <taxon>Fungi</taxon>
        <taxon>Dikarya</taxon>
        <taxon>Basidiomycota</taxon>
        <taxon>Ustilaginomycotina</taxon>
        <taxon>Ustilaginomycetes</taxon>
        <taxon>Ustilaginales</taxon>
        <taxon>Ustilaginaceae</taxon>
        <taxon>Pseudozyma</taxon>
    </lineage>
</organism>
<dbReference type="eggNOG" id="ENOG502S6X4">
    <property type="taxonomic scope" value="Eukaryota"/>
</dbReference>
<feature type="domain" description="RlpA-like protein double-psi beta-barrel" evidence="3">
    <location>
        <begin position="28"/>
        <end position="115"/>
    </location>
</feature>
<dbReference type="CDD" id="cd22191">
    <property type="entry name" value="DPBB_RlpA_EXP_N-like"/>
    <property type="match status" value="1"/>
</dbReference>
<keyword evidence="1 2" id="KW-0732">Signal</keyword>
<dbReference type="InterPro" id="IPR036908">
    <property type="entry name" value="RlpA-like_sf"/>
</dbReference>
<dbReference type="PANTHER" id="PTHR31836:SF25">
    <property type="entry name" value="RLPA-LIKE PROTEIN DOUBLE-PSI BETA-BARREL DOMAIN-CONTAINING PROTEIN"/>
    <property type="match status" value="1"/>
</dbReference>
<feature type="signal peptide" evidence="2">
    <location>
        <begin position="1"/>
        <end position="19"/>
    </location>
</feature>
<feature type="chain" id="PRO_5001599751" description="RlpA-like protein double-psi beta-barrel domain-containing protein" evidence="2">
    <location>
        <begin position="20"/>
        <end position="118"/>
    </location>
</feature>
<dbReference type="InterPro" id="IPR051477">
    <property type="entry name" value="Expansin_CellWall"/>
</dbReference>
<evidence type="ECO:0000313" key="5">
    <source>
        <dbReference type="Proteomes" id="UP000053664"/>
    </source>
</evidence>
<dbReference type="RefSeq" id="XP_007882318.1">
    <property type="nucleotide sequence ID" value="XM_007884127.1"/>
</dbReference>
<dbReference type="GeneID" id="19320657"/>
<accession>A0A061H5P7</accession>
<protein>
    <recommendedName>
        <fullName evidence="3">RlpA-like protein double-psi beta-barrel domain-containing protein</fullName>
    </recommendedName>
</protein>
<dbReference type="PANTHER" id="PTHR31836">
    <property type="match status" value="1"/>
</dbReference>
<dbReference type="OrthoDB" id="623670at2759"/>
<dbReference type="InterPro" id="IPR009009">
    <property type="entry name" value="RlpA-like_DPBB"/>
</dbReference>
<dbReference type="Gene3D" id="2.40.40.10">
    <property type="entry name" value="RlpA-like domain"/>
    <property type="match status" value="1"/>
</dbReference>
<name>A0A061H5P7_9BASI</name>
<dbReference type="EMBL" id="KE361649">
    <property type="protein sequence ID" value="EPQ25911.1"/>
    <property type="molecule type" value="Genomic_DNA"/>
</dbReference>
<proteinExistence type="predicted"/>
<evidence type="ECO:0000256" key="2">
    <source>
        <dbReference type="SAM" id="SignalP"/>
    </source>
</evidence>
<dbReference type="Pfam" id="PF03330">
    <property type="entry name" value="DPBB_1"/>
    <property type="match status" value="1"/>
</dbReference>
<dbReference type="Proteomes" id="UP000053664">
    <property type="component" value="Unassembled WGS sequence"/>
</dbReference>
<evidence type="ECO:0000313" key="4">
    <source>
        <dbReference type="EMBL" id="EPQ25911.1"/>
    </source>
</evidence>
<dbReference type="HOGENOM" id="CLU_047639_3_0_1"/>
<gene>
    <name evidence="4" type="ORF">PFL1_06584</name>
</gene>
<reference evidence="4 5" key="1">
    <citation type="journal article" date="2013" name="Plant Cell">
        <title>The transition from a phytopathogenic smut ancestor to an anamorphic biocontrol agent deciphered by comparative whole-genome analysis.</title>
        <authorList>
            <person name="Lefebvre F."/>
            <person name="Joly D.L."/>
            <person name="Labbe C."/>
            <person name="Teichmann B."/>
            <person name="Linning R."/>
            <person name="Belzile F."/>
            <person name="Bakkeren G."/>
            <person name="Belanger R.R."/>
        </authorList>
    </citation>
    <scope>NUCLEOTIDE SEQUENCE [LARGE SCALE GENOMIC DNA]</scope>
    <source>
        <strain evidence="4 5">PF-1</strain>
    </source>
</reference>
<dbReference type="KEGG" id="pfp:PFL1_06584"/>
<evidence type="ECO:0000259" key="3">
    <source>
        <dbReference type="Pfam" id="PF03330"/>
    </source>
</evidence>
<evidence type="ECO:0000256" key="1">
    <source>
        <dbReference type="ARBA" id="ARBA00022729"/>
    </source>
</evidence>